<dbReference type="PANTHER" id="PTHR36450:SF1">
    <property type="entry name" value="THIOREDOXIN"/>
    <property type="match status" value="1"/>
</dbReference>
<dbReference type="AlphaFoldDB" id="A0A1L8MME6"/>
<evidence type="ECO:0000313" key="3">
    <source>
        <dbReference type="Proteomes" id="UP000182015"/>
    </source>
</evidence>
<dbReference type="Proteomes" id="UP000182015">
    <property type="component" value="Unassembled WGS sequence"/>
</dbReference>
<dbReference type="NCBIfam" id="TIGR00412">
    <property type="entry name" value="redox_disulf_2"/>
    <property type="match status" value="1"/>
</dbReference>
<dbReference type="EMBL" id="LZDD01000002">
    <property type="protein sequence ID" value="OJF71896.1"/>
    <property type="molecule type" value="Genomic_DNA"/>
</dbReference>
<protein>
    <submittedName>
        <fullName evidence="2">Redox-active disulfide protein 2</fullName>
    </submittedName>
</protein>
<gene>
    <name evidence="2" type="ORF">A9Q68_07920</name>
</gene>
<proteinExistence type="predicted"/>
<dbReference type="RefSeq" id="WP_071794185.1">
    <property type="nucleotide sequence ID" value="NZ_LZDD01000002.1"/>
</dbReference>
<keyword evidence="3" id="KW-1185">Reference proteome</keyword>
<name>A0A1L8MME6_9STRE</name>
<dbReference type="SUPFAM" id="SSF52833">
    <property type="entry name" value="Thioredoxin-like"/>
    <property type="match status" value="1"/>
</dbReference>
<accession>A0A1L8MME6</accession>
<feature type="domain" description="Thioredoxin-like fold" evidence="1">
    <location>
        <begin position="36"/>
        <end position="109"/>
    </location>
</feature>
<dbReference type="STRING" id="1856638.A9Q68_07920"/>
<comment type="caution">
    <text evidence="2">The sequence shown here is derived from an EMBL/GenBank/DDBJ whole genome shotgun (WGS) entry which is preliminary data.</text>
</comment>
<sequence>MALFGKKEEEKTCGCQCQGNCHKDKVDQHLDDAEHTFKILGSGCKKCHTLEENVIRTCESMGKRVNIEHVTDFSQIAAYGVMSTPALVLDEDVVSTGKVLSEEDIEAIIIENF</sequence>
<dbReference type="InterPro" id="IPR036249">
    <property type="entry name" value="Thioredoxin-like_sf"/>
</dbReference>
<organism evidence="2 3">
    <name type="scientific">Streptococcus bovimastitidis</name>
    <dbReference type="NCBI Taxonomy" id="1856638"/>
    <lineage>
        <taxon>Bacteria</taxon>
        <taxon>Bacillati</taxon>
        <taxon>Bacillota</taxon>
        <taxon>Bacilli</taxon>
        <taxon>Lactobacillales</taxon>
        <taxon>Streptococcaceae</taxon>
        <taxon>Streptococcus</taxon>
    </lineage>
</organism>
<dbReference type="OrthoDB" id="9800630at2"/>
<dbReference type="InterPro" id="IPR012336">
    <property type="entry name" value="Thioredoxin-like_fold"/>
</dbReference>
<dbReference type="InterPro" id="IPR005243">
    <property type="entry name" value="THIRX-like_proc"/>
</dbReference>
<reference evidence="3" key="1">
    <citation type="submission" date="2016-06" db="EMBL/GenBank/DDBJ databases">
        <authorList>
            <person name="de Vries S.P.W."/>
            <person name="Hadjirin N.F."/>
            <person name="Lay E.M."/>
            <person name="Zadoks R.N."/>
            <person name="Peacock S.J."/>
            <person name="Parkhill J."/>
            <person name="Grant A.J."/>
            <person name="Mcdougall S."/>
            <person name="Holmes M.A."/>
        </authorList>
    </citation>
    <scope>NUCLEOTIDE SEQUENCE [LARGE SCALE GENOMIC DNA]</scope>
    <source>
        <strain evidence="3">NZ1587</strain>
    </source>
</reference>
<dbReference type="PANTHER" id="PTHR36450">
    <property type="entry name" value="THIOREDOXIN"/>
    <property type="match status" value="1"/>
</dbReference>
<dbReference type="Gene3D" id="3.40.30.10">
    <property type="entry name" value="Glutaredoxin"/>
    <property type="match status" value="1"/>
</dbReference>
<evidence type="ECO:0000259" key="1">
    <source>
        <dbReference type="Pfam" id="PF13192"/>
    </source>
</evidence>
<dbReference type="Pfam" id="PF13192">
    <property type="entry name" value="Thioredoxin_3"/>
    <property type="match status" value="1"/>
</dbReference>
<evidence type="ECO:0000313" key="2">
    <source>
        <dbReference type="EMBL" id="OJF71896.1"/>
    </source>
</evidence>